<sequence>MGDVMWRALCVALLAGLGAQARGDWDRPGAPLCPPGKHRRCTLTNSVQDEYIGTVDGHSIVIRFVIGELFRLKCNGSAVLDSDALPYFAEPQMVLRVQLFQCPAPRNASYAQALAALRLVTPEWPDGRVGEASVALRGYENLVITGSSPEHFPTQAHHLHGLDGLLRLTVNAASSRPSPPVTRLLLDGRLASLRVLRLDGATLAADALLALPAALQELHLVNAGVAAIPAAALRRLPSLAILLVVQNTKAGVSVEAGAAPDLTALTVRARLGPVRLTGPVPRNLTKLEVEWGPRAPLDLRPFGRLVDDGAPGVGANESALQLAGWLAQCPHLRDLSVHGRLAALPAALLAGQRALRRLSLSRCELTELPELLLSQSGSLEELDLSHNRLRRLPSQLLGGTRRLAILKLSYNMLEASAAAVAGTAPADTMRKLHLDYNPLGDLCRGEGASSHVWTDSDSALKKLLSLEELNLRYTNVNRVCRDWRQSMKNLIKLDLTRTNITQLS</sequence>
<reference evidence="1 2" key="1">
    <citation type="journal article" date="2021" name="Front. Genet.">
        <title>Chromosome-Level Genome Assembly Reveals Significant Gene Expansion in the Toll and IMD Signaling Pathways of Dendrolimus kikuchii.</title>
        <authorList>
            <person name="Zhou J."/>
            <person name="Wu P."/>
            <person name="Xiong Z."/>
            <person name="Liu N."/>
            <person name="Zhao N."/>
            <person name="Ji M."/>
            <person name="Qiu Y."/>
            <person name="Yang B."/>
        </authorList>
    </citation>
    <scope>NUCLEOTIDE SEQUENCE [LARGE SCALE GENOMIC DNA]</scope>
    <source>
        <strain evidence="1">Ann1</strain>
    </source>
</reference>
<keyword evidence="2" id="KW-1185">Reference proteome</keyword>
<accession>A0ACC1D3Q3</accession>
<comment type="caution">
    <text evidence="1">The sequence shown here is derived from an EMBL/GenBank/DDBJ whole genome shotgun (WGS) entry which is preliminary data.</text>
</comment>
<name>A0ACC1D3Q3_9NEOP</name>
<dbReference type="Proteomes" id="UP000824533">
    <property type="component" value="Linkage Group LG11"/>
</dbReference>
<proteinExistence type="predicted"/>
<protein>
    <submittedName>
        <fullName evidence="1">Uncharacterized protein</fullName>
    </submittedName>
</protein>
<evidence type="ECO:0000313" key="1">
    <source>
        <dbReference type="EMBL" id="KAJ0178027.1"/>
    </source>
</evidence>
<organism evidence="1 2">
    <name type="scientific">Dendrolimus kikuchii</name>
    <dbReference type="NCBI Taxonomy" id="765133"/>
    <lineage>
        <taxon>Eukaryota</taxon>
        <taxon>Metazoa</taxon>
        <taxon>Ecdysozoa</taxon>
        <taxon>Arthropoda</taxon>
        <taxon>Hexapoda</taxon>
        <taxon>Insecta</taxon>
        <taxon>Pterygota</taxon>
        <taxon>Neoptera</taxon>
        <taxon>Endopterygota</taxon>
        <taxon>Lepidoptera</taxon>
        <taxon>Glossata</taxon>
        <taxon>Ditrysia</taxon>
        <taxon>Bombycoidea</taxon>
        <taxon>Lasiocampidae</taxon>
        <taxon>Dendrolimus</taxon>
    </lineage>
</organism>
<evidence type="ECO:0000313" key="2">
    <source>
        <dbReference type="Proteomes" id="UP000824533"/>
    </source>
</evidence>
<dbReference type="EMBL" id="CM034397">
    <property type="protein sequence ID" value="KAJ0178027.1"/>
    <property type="molecule type" value="Genomic_DNA"/>
</dbReference>
<gene>
    <name evidence="1" type="ORF">K1T71_006900</name>
</gene>
<feature type="non-terminal residue" evidence="1">
    <location>
        <position position="504"/>
    </location>
</feature>